<dbReference type="Proteomes" id="UP000789595">
    <property type="component" value="Unassembled WGS sequence"/>
</dbReference>
<dbReference type="PANTHER" id="PTHR47642:SF5">
    <property type="entry name" value="ATP-DEPENDENT DNA HELICASE"/>
    <property type="match status" value="1"/>
</dbReference>
<dbReference type="Pfam" id="PF05970">
    <property type="entry name" value="PIF1"/>
    <property type="match status" value="1"/>
</dbReference>
<dbReference type="GO" id="GO:0016787">
    <property type="term" value="F:hydrolase activity"/>
    <property type="evidence" value="ECO:0007669"/>
    <property type="project" value="UniProtKB-KW"/>
</dbReference>
<dbReference type="GO" id="GO:0008270">
    <property type="term" value="F:zinc ion binding"/>
    <property type="evidence" value="ECO:0007669"/>
    <property type="project" value="UniProtKB-KW"/>
</dbReference>
<dbReference type="SUPFAM" id="SSF57756">
    <property type="entry name" value="Retrovirus zinc finger-like domains"/>
    <property type="match status" value="1"/>
</dbReference>
<comment type="catalytic activity">
    <reaction evidence="2">
        <text>ATP + H2O = ADP + phosphate + H(+)</text>
        <dbReference type="Rhea" id="RHEA:13065"/>
        <dbReference type="ChEBI" id="CHEBI:15377"/>
        <dbReference type="ChEBI" id="CHEBI:15378"/>
        <dbReference type="ChEBI" id="CHEBI:30616"/>
        <dbReference type="ChEBI" id="CHEBI:43474"/>
        <dbReference type="ChEBI" id="CHEBI:456216"/>
        <dbReference type="EC" id="5.6.2.3"/>
    </reaction>
</comment>
<keyword evidence="2" id="KW-0347">Helicase</keyword>
<comment type="similarity">
    <text evidence="2">Belongs to the helicase family.</text>
</comment>
<dbReference type="Pfam" id="PF00098">
    <property type="entry name" value="zf-CCHC"/>
    <property type="match status" value="1"/>
</dbReference>
<keyword evidence="2" id="KW-0547">Nucleotide-binding</keyword>
<keyword evidence="1" id="KW-0863">Zinc-finger</keyword>
<feature type="region of interest" description="Disordered" evidence="3">
    <location>
        <begin position="1"/>
        <end position="171"/>
    </location>
</feature>
<keyword evidence="2" id="KW-0234">DNA repair</keyword>
<keyword evidence="1" id="KW-0479">Metal-binding</keyword>
<dbReference type="PROSITE" id="PS50158">
    <property type="entry name" value="ZF_CCHC"/>
    <property type="match status" value="1"/>
</dbReference>
<dbReference type="InterPro" id="IPR001878">
    <property type="entry name" value="Znf_CCHC"/>
</dbReference>
<reference evidence="5" key="1">
    <citation type="submission" date="2021-01" db="EMBL/GenBank/DDBJ databases">
        <authorList>
            <person name="Corre E."/>
            <person name="Pelletier E."/>
            <person name="Niang G."/>
            <person name="Scheremetjew M."/>
            <person name="Finn R."/>
            <person name="Kale V."/>
            <person name="Holt S."/>
            <person name="Cochrane G."/>
            <person name="Meng A."/>
            <person name="Brown T."/>
            <person name="Cohen L."/>
        </authorList>
    </citation>
    <scope>NUCLEOTIDE SEQUENCE</scope>
    <source>
        <strain evidence="5">CCMP1756</strain>
    </source>
</reference>
<dbReference type="OrthoDB" id="45140at2759"/>
<evidence type="ECO:0000256" key="1">
    <source>
        <dbReference type="PROSITE-ProRule" id="PRU00047"/>
    </source>
</evidence>
<dbReference type="InterPro" id="IPR027417">
    <property type="entry name" value="P-loop_NTPase"/>
</dbReference>
<dbReference type="PANTHER" id="PTHR47642">
    <property type="entry name" value="ATP-DEPENDENT DNA HELICASE"/>
    <property type="match status" value="1"/>
</dbReference>
<evidence type="ECO:0000313" key="7">
    <source>
        <dbReference type="Proteomes" id="UP000789595"/>
    </source>
</evidence>
<dbReference type="GO" id="GO:0006310">
    <property type="term" value="P:DNA recombination"/>
    <property type="evidence" value="ECO:0007669"/>
    <property type="project" value="UniProtKB-KW"/>
</dbReference>
<feature type="domain" description="CCHC-type" evidence="4">
    <location>
        <begin position="838"/>
        <end position="854"/>
    </location>
</feature>
<name>A0A7S3ZWL1_9STRA</name>
<dbReference type="InterPro" id="IPR010285">
    <property type="entry name" value="DNA_helicase_pif1-like_DEAD"/>
</dbReference>
<dbReference type="SUPFAM" id="SSF52540">
    <property type="entry name" value="P-loop containing nucleoside triphosphate hydrolases"/>
    <property type="match status" value="2"/>
</dbReference>
<dbReference type="EMBL" id="HBIW01013756">
    <property type="protein sequence ID" value="CAE0696368.1"/>
    <property type="molecule type" value="Transcribed_RNA"/>
</dbReference>
<feature type="compositionally biased region" description="Basic and acidic residues" evidence="3">
    <location>
        <begin position="106"/>
        <end position="123"/>
    </location>
</feature>
<feature type="compositionally biased region" description="Acidic residues" evidence="3">
    <location>
        <begin position="46"/>
        <end position="59"/>
    </location>
</feature>
<dbReference type="GO" id="GO:0043139">
    <property type="term" value="F:5'-3' DNA helicase activity"/>
    <property type="evidence" value="ECO:0007669"/>
    <property type="project" value="UniProtKB-EC"/>
</dbReference>
<dbReference type="EC" id="5.6.2.3" evidence="2"/>
<keyword evidence="2" id="KW-0378">Hydrolase</keyword>
<keyword evidence="2" id="KW-0227">DNA damage</keyword>
<dbReference type="AlphaFoldDB" id="A0A7S3ZWL1"/>
<dbReference type="GO" id="GO:0003676">
    <property type="term" value="F:nucleic acid binding"/>
    <property type="evidence" value="ECO:0007669"/>
    <property type="project" value="InterPro"/>
</dbReference>
<keyword evidence="1" id="KW-0862">Zinc</keyword>
<evidence type="ECO:0000256" key="3">
    <source>
        <dbReference type="SAM" id="MobiDB-lite"/>
    </source>
</evidence>
<protein>
    <recommendedName>
        <fullName evidence="2">ATP-dependent DNA helicase</fullName>
        <ecNumber evidence="2">5.6.2.3</ecNumber>
    </recommendedName>
</protein>
<dbReference type="Gene3D" id="3.40.50.300">
    <property type="entry name" value="P-loop containing nucleotide triphosphate hydrolases"/>
    <property type="match status" value="1"/>
</dbReference>
<proteinExistence type="inferred from homology"/>
<evidence type="ECO:0000256" key="2">
    <source>
        <dbReference type="RuleBase" id="RU363044"/>
    </source>
</evidence>
<dbReference type="Gene3D" id="4.10.60.10">
    <property type="entry name" value="Zinc finger, CCHC-type"/>
    <property type="match status" value="1"/>
</dbReference>
<dbReference type="InterPro" id="IPR036875">
    <property type="entry name" value="Znf_CCHC_sf"/>
</dbReference>
<keyword evidence="7" id="KW-1185">Reference proteome</keyword>
<comment type="cofactor">
    <cofactor evidence="2">
        <name>Mg(2+)</name>
        <dbReference type="ChEBI" id="CHEBI:18420"/>
    </cofactor>
</comment>
<keyword evidence="2" id="KW-0067">ATP-binding</keyword>
<dbReference type="CDD" id="cd18809">
    <property type="entry name" value="SF1_C_RecD"/>
    <property type="match status" value="1"/>
</dbReference>
<gene>
    <name evidence="5" type="ORF">PCAL00307_LOCUS11804</name>
    <name evidence="6" type="ORF">PECAL_2P24540</name>
</gene>
<dbReference type="GO" id="GO:0006281">
    <property type="term" value="P:DNA repair"/>
    <property type="evidence" value="ECO:0007669"/>
    <property type="project" value="UniProtKB-KW"/>
</dbReference>
<organism evidence="5">
    <name type="scientific">Pelagomonas calceolata</name>
    <dbReference type="NCBI Taxonomy" id="35677"/>
    <lineage>
        <taxon>Eukaryota</taxon>
        <taxon>Sar</taxon>
        <taxon>Stramenopiles</taxon>
        <taxon>Ochrophyta</taxon>
        <taxon>Pelagophyceae</taxon>
        <taxon>Pelagomonadales</taxon>
        <taxon>Pelagomonadaceae</taxon>
        <taxon>Pelagomonas</taxon>
    </lineage>
</organism>
<dbReference type="GO" id="GO:0000723">
    <property type="term" value="P:telomere maintenance"/>
    <property type="evidence" value="ECO:0007669"/>
    <property type="project" value="InterPro"/>
</dbReference>
<evidence type="ECO:0000313" key="6">
    <source>
        <dbReference type="EMBL" id="CAH0369334.1"/>
    </source>
</evidence>
<dbReference type="GO" id="GO:0005524">
    <property type="term" value="F:ATP binding"/>
    <property type="evidence" value="ECO:0007669"/>
    <property type="project" value="UniProtKB-KW"/>
</dbReference>
<reference evidence="6" key="2">
    <citation type="submission" date="2021-11" db="EMBL/GenBank/DDBJ databases">
        <authorList>
            <consortium name="Genoscope - CEA"/>
            <person name="William W."/>
        </authorList>
    </citation>
    <scope>NUCLEOTIDE SEQUENCE</scope>
</reference>
<dbReference type="InterPro" id="IPR051055">
    <property type="entry name" value="PIF1_helicase"/>
</dbReference>
<evidence type="ECO:0000313" key="5">
    <source>
        <dbReference type="EMBL" id="CAE0696368.1"/>
    </source>
</evidence>
<evidence type="ECO:0000259" key="4">
    <source>
        <dbReference type="PROSITE" id="PS50158"/>
    </source>
</evidence>
<dbReference type="EMBL" id="CAKKNE010000002">
    <property type="protein sequence ID" value="CAH0369334.1"/>
    <property type="molecule type" value="Genomic_DNA"/>
</dbReference>
<sequence length="854" mass="94881">MAEVFDVDAPAPQPPQKKRSHDVIDLLEDDDVVIVAPPKKPRPEVVDVDAIDSDDDADDNGERGLGPPRPRVKPEPPRALAVAQPCPAQRPVPKPEPRGPPVPVKPEPKKEVKPKVEQKPKVELDDDGDQPMFTLKKKKKKAAAPSPARLSEDGSDDDEPAEPPPPRSAFPQWLKAREDAGDAPPLDPDQRRACDCIVVQSKNTFVTGSGGNGKSHVTRTILDFFEKHYGDQYSQKVAVCAPTGIAATHVNGTTIHSATGIGVPKCQEDFRRMHQGFRKELWTKLVEVLIIDEISMLSGEWLDNLERMLRELTHYYGRGEFQQYLRMPMKDIPAFGGIQVVVVGDFYQLPPIPATIHGETFQRLDHGLFHAQHIPKDSHTKKIYFTNRGYAFQSMAWRAAEFVYVHLRTCHRIGASEREFVQLMGRIRRGEARDKDYDRLNKVGAKTHADDAEPTEIWPTNAKVNAVNRQGLERLKDPPKRFEHGTWVRPFKNIPPYISVDEVTHALKTCDFIKYNKLVEPTVDLKPGARILLLKNIDTRNEAKKEQPLVNGTTGRILRWATAAEAEAALKAREVYLEDKLEAAREQRLAKGKRSHETSLERKLYEELQKLREHVLQHCGHDVDKQGQTIKTAGTLLPWVRFSKGREEVVLPALFDDELVGQGVAYVMQIPLKLGYAVTIHKSQGMSLDAATVSCSGSFAEGQAYVALSRVTGANALALARPVRGVDIKTPKMATAFYELLNSLEAQAKILGAPLDLGPLALRERFGGTEHDPLGAARGIGPGPQLTALEAIERLEPSLDIEEEQPHVLHWQTKKPSVAREEFGGHGVGSTTKGKGGKCFKCQQVGHWAAECPN</sequence>
<accession>A0A7S3ZWL1</accession>
<dbReference type="SMART" id="SM00343">
    <property type="entry name" value="ZnF_C2HC"/>
    <property type="match status" value="1"/>
</dbReference>
<feature type="compositionally biased region" description="Pro residues" evidence="3">
    <location>
        <begin position="88"/>
        <end position="105"/>
    </location>
</feature>
<keyword evidence="2" id="KW-0233">DNA recombination</keyword>